<reference evidence="2" key="1">
    <citation type="submission" date="2019-11" db="UniProtKB">
        <authorList>
            <consortium name="WormBaseParasite"/>
        </authorList>
    </citation>
    <scope>IDENTIFICATION</scope>
</reference>
<dbReference type="PANTHER" id="PTHR46532">
    <property type="entry name" value="MALE FERTILITY FACTOR KL5"/>
    <property type="match status" value="1"/>
</dbReference>
<protein>
    <submittedName>
        <fullName evidence="2">DHC_N1 domain-containing protein</fullName>
    </submittedName>
</protein>
<dbReference type="AlphaFoldDB" id="A0A5K3EIP9"/>
<accession>A0A5K3EIP9</accession>
<dbReference type="GO" id="GO:0005858">
    <property type="term" value="C:axonemal dynein complex"/>
    <property type="evidence" value="ECO:0007669"/>
    <property type="project" value="TreeGrafter"/>
</dbReference>
<evidence type="ECO:0000259" key="1">
    <source>
        <dbReference type="Pfam" id="PF08385"/>
    </source>
</evidence>
<dbReference type="InterPro" id="IPR013594">
    <property type="entry name" value="Dynein_heavy_tail"/>
</dbReference>
<dbReference type="InterPro" id="IPR026983">
    <property type="entry name" value="DHC"/>
</dbReference>
<dbReference type="Pfam" id="PF08385">
    <property type="entry name" value="DHC_N1"/>
    <property type="match status" value="1"/>
</dbReference>
<name>A0A5K3EIP9_MESCO</name>
<dbReference type="PANTHER" id="PTHR46532:SF11">
    <property type="entry name" value="DYNEIN AXONEMAL HEAVY CHAIN 12"/>
    <property type="match status" value="1"/>
</dbReference>
<dbReference type="GO" id="GO:0051959">
    <property type="term" value="F:dynein light intermediate chain binding"/>
    <property type="evidence" value="ECO:0007669"/>
    <property type="project" value="InterPro"/>
</dbReference>
<evidence type="ECO:0000313" key="2">
    <source>
        <dbReference type="WBParaSite" id="MCU_000846-RA"/>
    </source>
</evidence>
<dbReference type="GO" id="GO:0045505">
    <property type="term" value="F:dynein intermediate chain binding"/>
    <property type="evidence" value="ECO:0007669"/>
    <property type="project" value="InterPro"/>
</dbReference>
<feature type="domain" description="Dynein heavy chain tail" evidence="1">
    <location>
        <begin position="12"/>
        <end position="136"/>
    </location>
</feature>
<dbReference type="WBParaSite" id="MCU_000846-RA">
    <property type="protein sequence ID" value="MCU_000846-RA"/>
    <property type="gene ID" value="MCU_000846"/>
</dbReference>
<proteinExistence type="predicted"/>
<sequence length="136" mass="15747">HVASTNALQVSQPPETEIELWRHRNRELVCILALLTSRKAQQMLDKLRICGSSYLKPLDQMTAIVQNAVIEAQEMCSFLKPFEVIFKKLEKAEFRKISIYFAPLFHLLALSWSKSQYFRSPPRLVVLLQKISFALI</sequence>
<dbReference type="GO" id="GO:0007018">
    <property type="term" value="P:microtubule-based movement"/>
    <property type="evidence" value="ECO:0007669"/>
    <property type="project" value="InterPro"/>
</dbReference>
<organism evidence="2">
    <name type="scientific">Mesocestoides corti</name>
    <name type="common">Flatworm</name>
    <dbReference type="NCBI Taxonomy" id="53468"/>
    <lineage>
        <taxon>Eukaryota</taxon>
        <taxon>Metazoa</taxon>
        <taxon>Spiralia</taxon>
        <taxon>Lophotrochozoa</taxon>
        <taxon>Platyhelminthes</taxon>
        <taxon>Cestoda</taxon>
        <taxon>Eucestoda</taxon>
        <taxon>Cyclophyllidea</taxon>
        <taxon>Mesocestoididae</taxon>
        <taxon>Mesocestoides</taxon>
    </lineage>
</organism>